<reference evidence="8" key="2">
    <citation type="submission" date="2015-01" db="EMBL/GenBank/DDBJ databases">
        <title>Evolutionary Origins and Diversification of the Mycorrhizal Mutualists.</title>
        <authorList>
            <consortium name="DOE Joint Genome Institute"/>
            <consortium name="Mycorrhizal Genomics Consortium"/>
            <person name="Kohler A."/>
            <person name="Kuo A."/>
            <person name="Nagy L.G."/>
            <person name="Floudas D."/>
            <person name="Copeland A."/>
            <person name="Barry K.W."/>
            <person name="Cichocki N."/>
            <person name="Veneault-Fourrey C."/>
            <person name="LaButti K."/>
            <person name="Lindquist E.A."/>
            <person name="Lipzen A."/>
            <person name="Lundell T."/>
            <person name="Morin E."/>
            <person name="Murat C."/>
            <person name="Riley R."/>
            <person name="Ohm R."/>
            <person name="Sun H."/>
            <person name="Tunlid A."/>
            <person name="Henrissat B."/>
            <person name="Grigoriev I.V."/>
            <person name="Hibbett D.S."/>
            <person name="Martin F."/>
        </authorList>
    </citation>
    <scope>NUCLEOTIDE SEQUENCE [LARGE SCALE GENOMIC DNA]</scope>
    <source>
        <strain evidence="8">F 1598</strain>
    </source>
</reference>
<reference evidence="7 8" key="1">
    <citation type="submission" date="2014-04" db="EMBL/GenBank/DDBJ databases">
        <authorList>
            <consortium name="DOE Joint Genome Institute"/>
            <person name="Kuo A."/>
            <person name="Tarkka M."/>
            <person name="Buscot F."/>
            <person name="Kohler A."/>
            <person name="Nagy L.G."/>
            <person name="Floudas D."/>
            <person name="Copeland A."/>
            <person name="Barry K.W."/>
            <person name="Cichocki N."/>
            <person name="Veneault-Fourrey C."/>
            <person name="LaButti K."/>
            <person name="Lindquist E.A."/>
            <person name="Lipzen A."/>
            <person name="Lundell T."/>
            <person name="Morin E."/>
            <person name="Murat C."/>
            <person name="Sun H."/>
            <person name="Tunlid A."/>
            <person name="Henrissat B."/>
            <person name="Grigoriev I.V."/>
            <person name="Hibbett D.S."/>
            <person name="Martin F."/>
            <person name="Nordberg H.P."/>
            <person name="Cantor M.N."/>
            <person name="Hua S.X."/>
        </authorList>
    </citation>
    <scope>NUCLEOTIDE SEQUENCE [LARGE SCALE GENOMIC DNA]</scope>
    <source>
        <strain evidence="7 8">F 1598</strain>
    </source>
</reference>
<dbReference type="GO" id="GO:0005524">
    <property type="term" value="F:ATP binding"/>
    <property type="evidence" value="ECO:0007669"/>
    <property type="project" value="InterPro"/>
</dbReference>
<dbReference type="SUPFAM" id="SSF52540">
    <property type="entry name" value="P-loop containing nucleoside triphosphate hydrolases"/>
    <property type="match status" value="1"/>
</dbReference>
<dbReference type="GO" id="GO:0003677">
    <property type="term" value="F:DNA binding"/>
    <property type="evidence" value="ECO:0007669"/>
    <property type="project" value="UniProtKB-KW"/>
</dbReference>
<feature type="domain" description="DEAD/DEAH-box helicase" evidence="6">
    <location>
        <begin position="44"/>
        <end position="204"/>
    </location>
</feature>
<evidence type="ECO:0000256" key="3">
    <source>
        <dbReference type="ARBA" id="ARBA00023235"/>
    </source>
</evidence>
<dbReference type="InterPro" id="IPR027417">
    <property type="entry name" value="P-loop_NTPase"/>
</dbReference>
<evidence type="ECO:0000259" key="6">
    <source>
        <dbReference type="Pfam" id="PF00270"/>
    </source>
</evidence>
<dbReference type="AlphaFoldDB" id="A0A0C3GD82"/>
<evidence type="ECO:0000256" key="2">
    <source>
        <dbReference type="ARBA" id="ARBA00023125"/>
    </source>
</evidence>
<evidence type="ECO:0000313" key="7">
    <source>
        <dbReference type="EMBL" id="KIM89659.1"/>
    </source>
</evidence>
<sequence>MSGNSGTIELGLDAPQYLFSTPAGHRLARSILRPQLPYDPHDAQLEGICKAVDRTDIMVLTPTGSGKTGYLTMYMLLMISLAANPELVAPSTKKVRQNPVMVMVFPTNGVEEEMELKFKSHGLKALAINANTVSTVRRRPLGDSTSLLEYKPFWNRFCALTVDEIHLLYSWGLSFRFVFQQIKFVHSQCPPWIVCMALSATVTKGRVMDHICKFLGYKPGKFHIICRSNTQYNVQLIIREFQNGLGGWKFPQLNWVFNEPQKTIIFCPTITLEFHMTIYLWHGAVDRHTLDLMHNDPNLKVLISTDCLCVGFNCKHIRNTVLMGQEKDVNGYVQKVGRPGCDPAVMKDPRGIMYVTKNVASVSKEVIEGTEPKQKTGGNKKGVKMDITMARLVLSDRLPGHIDFEYDNPPEDDPCYCDGCLLKPPSHRPNPCNCSKCCPELVIVQPPRHKSKAVVPMAEQLTEEMRTLGMTRLVSFHDQLWHDADEGKFYLVPPVAFLPGVIIKQILDCYPILHSATDLDMIIGNKTYLAPHHDALWKLINTFEADFIPLWEKAELEKDAVKKVKELVSKRGPGQSVFDSIPPPNTTFQRSKTFASGQTTIVTSKFYSAATHQEPTMESSTIITLSPSRTWYGT</sequence>
<comment type="similarity">
    <text evidence="1">Belongs to the helicase family. RecQ subfamily.</text>
</comment>
<dbReference type="InterPro" id="IPR011545">
    <property type="entry name" value="DEAD/DEAH_box_helicase_dom"/>
</dbReference>
<dbReference type="GO" id="GO:0005737">
    <property type="term" value="C:cytoplasm"/>
    <property type="evidence" value="ECO:0007669"/>
    <property type="project" value="TreeGrafter"/>
</dbReference>
<gene>
    <name evidence="7" type="ORF">PILCRDRAFT_1984</name>
</gene>
<evidence type="ECO:0000256" key="1">
    <source>
        <dbReference type="ARBA" id="ARBA00005446"/>
    </source>
</evidence>
<dbReference type="Gene3D" id="3.40.50.300">
    <property type="entry name" value="P-loop containing nucleotide triphosphate hydrolases"/>
    <property type="match status" value="3"/>
</dbReference>
<dbReference type="GO" id="GO:0043138">
    <property type="term" value="F:3'-5' DNA helicase activity"/>
    <property type="evidence" value="ECO:0007669"/>
    <property type="project" value="UniProtKB-EC"/>
</dbReference>
<protein>
    <recommendedName>
        <fullName evidence="5">DNA 3'-5' helicase</fullName>
        <ecNumber evidence="5">5.6.2.4</ecNumber>
    </recommendedName>
</protein>
<keyword evidence="8" id="KW-1185">Reference proteome</keyword>
<organism evidence="7 8">
    <name type="scientific">Piloderma croceum (strain F 1598)</name>
    <dbReference type="NCBI Taxonomy" id="765440"/>
    <lineage>
        <taxon>Eukaryota</taxon>
        <taxon>Fungi</taxon>
        <taxon>Dikarya</taxon>
        <taxon>Basidiomycota</taxon>
        <taxon>Agaricomycotina</taxon>
        <taxon>Agaricomycetes</taxon>
        <taxon>Agaricomycetidae</taxon>
        <taxon>Atheliales</taxon>
        <taxon>Atheliaceae</taxon>
        <taxon>Piloderma</taxon>
    </lineage>
</organism>
<keyword evidence="2" id="KW-0238">DNA-binding</keyword>
<name>A0A0C3GD82_PILCF</name>
<accession>A0A0C3GD82</accession>
<dbReference type="GO" id="GO:0000724">
    <property type="term" value="P:double-strand break repair via homologous recombination"/>
    <property type="evidence" value="ECO:0007669"/>
    <property type="project" value="TreeGrafter"/>
</dbReference>
<dbReference type="OrthoDB" id="3269685at2759"/>
<dbReference type="GO" id="GO:0009378">
    <property type="term" value="F:four-way junction helicase activity"/>
    <property type="evidence" value="ECO:0007669"/>
    <property type="project" value="TreeGrafter"/>
</dbReference>
<evidence type="ECO:0000256" key="5">
    <source>
        <dbReference type="ARBA" id="ARBA00034808"/>
    </source>
</evidence>
<dbReference type="Pfam" id="PF00270">
    <property type="entry name" value="DEAD"/>
    <property type="match status" value="1"/>
</dbReference>
<dbReference type="PANTHER" id="PTHR13710:SF105">
    <property type="entry name" value="ATP-DEPENDENT DNA HELICASE Q1"/>
    <property type="match status" value="1"/>
</dbReference>
<evidence type="ECO:0000256" key="4">
    <source>
        <dbReference type="ARBA" id="ARBA00034617"/>
    </source>
</evidence>
<comment type="catalytic activity">
    <reaction evidence="4">
        <text>Couples ATP hydrolysis with the unwinding of duplex DNA by translocating in the 3'-5' direction.</text>
        <dbReference type="EC" id="5.6.2.4"/>
    </reaction>
</comment>
<dbReference type="STRING" id="765440.A0A0C3GD82"/>
<dbReference type="GO" id="GO:0005694">
    <property type="term" value="C:chromosome"/>
    <property type="evidence" value="ECO:0007669"/>
    <property type="project" value="TreeGrafter"/>
</dbReference>
<dbReference type="InParanoid" id="A0A0C3GD82"/>
<proteinExistence type="inferred from homology"/>
<dbReference type="EC" id="5.6.2.4" evidence="5"/>
<dbReference type="PANTHER" id="PTHR13710">
    <property type="entry name" value="DNA HELICASE RECQ FAMILY MEMBER"/>
    <property type="match status" value="1"/>
</dbReference>
<evidence type="ECO:0000313" key="8">
    <source>
        <dbReference type="Proteomes" id="UP000054166"/>
    </source>
</evidence>
<dbReference type="EMBL" id="KN832974">
    <property type="protein sequence ID" value="KIM89659.1"/>
    <property type="molecule type" value="Genomic_DNA"/>
</dbReference>
<dbReference type="Proteomes" id="UP000054166">
    <property type="component" value="Unassembled WGS sequence"/>
</dbReference>
<keyword evidence="3" id="KW-0413">Isomerase</keyword>
<dbReference type="HOGENOM" id="CLU_010294_1_0_1"/>